<proteinExistence type="predicted"/>
<protein>
    <submittedName>
        <fullName evidence="1">Uncharacterized protein</fullName>
    </submittedName>
</protein>
<dbReference type="EMBL" id="CAIIXF020000010">
    <property type="protein sequence ID" value="CAH1797785.1"/>
    <property type="molecule type" value="Genomic_DNA"/>
</dbReference>
<accession>A0A8S4PUP4</accession>
<keyword evidence="2" id="KW-1185">Reference proteome</keyword>
<dbReference type="AlphaFoldDB" id="A0A8S4PUP4"/>
<reference evidence="1" key="1">
    <citation type="submission" date="2022-03" db="EMBL/GenBank/DDBJ databases">
        <authorList>
            <person name="Martin C."/>
        </authorList>
    </citation>
    <scope>NUCLEOTIDE SEQUENCE</scope>
</reference>
<dbReference type="Proteomes" id="UP000749559">
    <property type="component" value="Unassembled WGS sequence"/>
</dbReference>
<organism evidence="1 2">
    <name type="scientific">Owenia fusiformis</name>
    <name type="common">Polychaete worm</name>
    <dbReference type="NCBI Taxonomy" id="6347"/>
    <lineage>
        <taxon>Eukaryota</taxon>
        <taxon>Metazoa</taxon>
        <taxon>Spiralia</taxon>
        <taxon>Lophotrochozoa</taxon>
        <taxon>Annelida</taxon>
        <taxon>Polychaeta</taxon>
        <taxon>Sedentaria</taxon>
        <taxon>Canalipalpata</taxon>
        <taxon>Sabellida</taxon>
        <taxon>Oweniida</taxon>
        <taxon>Oweniidae</taxon>
        <taxon>Owenia</taxon>
    </lineage>
</organism>
<gene>
    <name evidence="1" type="ORF">OFUS_LOCUS22009</name>
</gene>
<comment type="caution">
    <text evidence="1">The sequence shown here is derived from an EMBL/GenBank/DDBJ whole genome shotgun (WGS) entry which is preliminary data.</text>
</comment>
<evidence type="ECO:0000313" key="2">
    <source>
        <dbReference type="Proteomes" id="UP000749559"/>
    </source>
</evidence>
<sequence>AHRITMSTIKDMKRKLEELGAELPPKNARKAVYEEYLIQANAEANANVDYHSDGEEGPVPQEENHTLTMLEGISHGMEKIQEALGNLDQRVGAQEAAASPLGLPSTHPMPQFHGGAPEVTATHTTTLSCPPPGGTH</sequence>
<evidence type="ECO:0000313" key="1">
    <source>
        <dbReference type="EMBL" id="CAH1797785.1"/>
    </source>
</evidence>
<name>A0A8S4PUP4_OWEFU</name>
<feature type="non-terminal residue" evidence="1">
    <location>
        <position position="1"/>
    </location>
</feature>